<dbReference type="SUPFAM" id="SSF52540">
    <property type="entry name" value="P-loop containing nucleoside triphosphate hydrolases"/>
    <property type="match status" value="1"/>
</dbReference>
<dbReference type="AlphaFoldDB" id="A0A0F9CP28"/>
<sequence>MAKVFVGLPIFNLINSNVKDNQDSFLKNSLHETHFRQVVGASVENARNMLIEMFLKTDCEYFLNLDADIIFLNESSFDPLDRLISLNKDIVGGVYVYKKKPCLPVFRPLNLQKIYEETEKFPDNFFDLIIVDEAHHSAAESWKQVFKKFPNAKVVNMTATPFRSDRAEIEGELVYRYPFKRATLKGYVKHVQAWYVAPSELTFTARGETKTYSLDEVLKLKEKDWFSRGIALSEVCNNSIIDN</sequence>
<dbReference type="EMBL" id="LAZR01032352">
    <property type="protein sequence ID" value="KKL51128.1"/>
    <property type="molecule type" value="Genomic_DNA"/>
</dbReference>
<organism evidence="2">
    <name type="scientific">marine sediment metagenome</name>
    <dbReference type="NCBI Taxonomy" id="412755"/>
    <lineage>
        <taxon>unclassified sequences</taxon>
        <taxon>metagenomes</taxon>
        <taxon>ecological metagenomes</taxon>
    </lineage>
</organism>
<feature type="domain" description="Helicase/UvrB N-terminal" evidence="1">
    <location>
        <begin position="111"/>
        <end position="163"/>
    </location>
</feature>
<gene>
    <name evidence="2" type="ORF">LCGC14_2298620</name>
</gene>
<proteinExistence type="predicted"/>
<dbReference type="GO" id="GO:0005829">
    <property type="term" value="C:cytosol"/>
    <property type="evidence" value="ECO:0007669"/>
    <property type="project" value="TreeGrafter"/>
</dbReference>
<dbReference type="Pfam" id="PF04851">
    <property type="entry name" value="ResIII"/>
    <property type="match status" value="1"/>
</dbReference>
<dbReference type="InterPro" id="IPR027417">
    <property type="entry name" value="P-loop_NTPase"/>
</dbReference>
<dbReference type="PANTHER" id="PTHR47396:SF1">
    <property type="entry name" value="ATP-DEPENDENT HELICASE IRC3-RELATED"/>
    <property type="match status" value="1"/>
</dbReference>
<dbReference type="GO" id="GO:0016787">
    <property type="term" value="F:hydrolase activity"/>
    <property type="evidence" value="ECO:0007669"/>
    <property type="project" value="InterPro"/>
</dbReference>
<reference evidence="2" key="1">
    <citation type="journal article" date="2015" name="Nature">
        <title>Complex archaea that bridge the gap between prokaryotes and eukaryotes.</title>
        <authorList>
            <person name="Spang A."/>
            <person name="Saw J.H."/>
            <person name="Jorgensen S.L."/>
            <person name="Zaremba-Niedzwiedzka K."/>
            <person name="Martijn J."/>
            <person name="Lind A.E."/>
            <person name="van Eijk R."/>
            <person name="Schleper C."/>
            <person name="Guy L."/>
            <person name="Ettema T.J."/>
        </authorList>
    </citation>
    <scope>NUCLEOTIDE SEQUENCE</scope>
</reference>
<evidence type="ECO:0000313" key="2">
    <source>
        <dbReference type="EMBL" id="KKL51128.1"/>
    </source>
</evidence>
<name>A0A0F9CP28_9ZZZZ</name>
<dbReference type="InterPro" id="IPR050742">
    <property type="entry name" value="Helicase_Restrict-Modif_Enz"/>
</dbReference>
<dbReference type="Gene3D" id="3.40.50.300">
    <property type="entry name" value="P-loop containing nucleotide triphosphate hydrolases"/>
    <property type="match status" value="1"/>
</dbReference>
<feature type="non-terminal residue" evidence="2">
    <location>
        <position position="243"/>
    </location>
</feature>
<dbReference type="InterPro" id="IPR006935">
    <property type="entry name" value="Helicase/UvrB_N"/>
</dbReference>
<dbReference type="GO" id="GO:0005524">
    <property type="term" value="F:ATP binding"/>
    <property type="evidence" value="ECO:0007669"/>
    <property type="project" value="InterPro"/>
</dbReference>
<dbReference type="PANTHER" id="PTHR47396">
    <property type="entry name" value="TYPE I RESTRICTION ENZYME ECOKI R PROTEIN"/>
    <property type="match status" value="1"/>
</dbReference>
<protein>
    <recommendedName>
        <fullName evidence="1">Helicase/UvrB N-terminal domain-containing protein</fullName>
    </recommendedName>
</protein>
<comment type="caution">
    <text evidence="2">The sequence shown here is derived from an EMBL/GenBank/DDBJ whole genome shotgun (WGS) entry which is preliminary data.</text>
</comment>
<accession>A0A0F9CP28</accession>
<dbReference type="GO" id="GO:0003677">
    <property type="term" value="F:DNA binding"/>
    <property type="evidence" value="ECO:0007669"/>
    <property type="project" value="InterPro"/>
</dbReference>
<evidence type="ECO:0000259" key="1">
    <source>
        <dbReference type="Pfam" id="PF04851"/>
    </source>
</evidence>